<sequence>MFQKVLDVYGLDSKEFTVEPFGSGLINHTWKVSNAEKAYVLQRININVFKSPGDIAHNLLLLKRHLDLTAPKYLFVAPIDTVNGDQLVELEGDFYRLFPFVKGSHSLDSVTKSEEAYHAAKQFGKFTRMLDAFDVKKLKPTISDFHNLPLRVEQFKQALKTAADDRLKRAAWAIEETVRHLDIAVDYQRITEEGNLTNRVIHHDTKISNVLLSEGTGVGLCVIDLDTVMPGYFISDVGDMMRTYLSEANEEETNLNRVQVRVEIFSAIYKGYMEEMHRILSVAEDKLFVYSGKFMIYMQALRFLTDFLNGDVYYKTTYPEQNLKRALNQIDLLNKYIAAEPEFNEAIKAIDLKKGIEIKTV</sequence>
<feature type="domain" description="Aminoglycoside phosphotransferase" evidence="1">
    <location>
        <begin position="17"/>
        <end position="250"/>
    </location>
</feature>
<accession>A0A1H9VS90</accession>
<dbReference type="SUPFAM" id="SSF56112">
    <property type="entry name" value="Protein kinase-like (PK-like)"/>
    <property type="match status" value="1"/>
</dbReference>
<dbReference type="RefSeq" id="WP_090889213.1">
    <property type="nucleotide sequence ID" value="NZ_FOGG01000048.1"/>
</dbReference>
<evidence type="ECO:0000313" key="2">
    <source>
        <dbReference type="EMBL" id="SES24442.1"/>
    </source>
</evidence>
<dbReference type="STRING" id="390241.SAMN04488023_14814"/>
<dbReference type="EMBL" id="FOGG01000048">
    <property type="protein sequence ID" value="SES24442.1"/>
    <property type="molecule type" value="Genomic_DNA"/>
</dbReference>
<dbReference type="Gene3D" id="3.90.1200.10">
    <property type="match status" value="1"/>
</dbReference>
<dbReference type="OrthoDB" id="526037at2"/>
<reference evidence="2 3" key="1">
    <citation type="submission" date="2016-10" db="EMBL/GenBank/DDBJ databases">
        <authorList>
            <person name="de Groot N.N."/>
        </authorList>
    </citation>
    <scope>NUCLEOTIDE SEQUENCE [LARGE SCALE GENOMIC DNA]</scope>
    <source>
        <strain evidence="2 3">DSM 18610</strain>
    </source>
</reference>
<evidence type="ECO:0000313" key="3">
    <source>
        <dbReference type="Proteomes" id="UP000199572"/>
    </source>
</evidence>
<keyword evidence="3" id="KW-1185">Reference proteome</keyword>
<name>A0A1H9VS90_9SPHI</name>
<dbReference type="AlphaFoldDB" id="A0A1H9VS90"/>
<dbReference type="PANTHER" id="PTHR21064:SF5">
    <property type="entry name" value="SLR1880 PROTEIN"/>
    <property type="match status" value="1"/>
</dbReference>
<evidence type="ECO:0000259" key="1">
    <source>
        <dbReference type="Pfam" id="PF01636"/>
    </source>
</evidence>
<dbReference type="Pfam" id="PF01636">
    <property type="entry name" value="APH"/>
    <property type="match status" value="1"/>
</dbReference>
<dbReference type="GO" id="GO:0016740">
    <property type="term" value="F:transferase activity"/>
    <property type="evidence" value="ECO:0007669"/>
    <property type="project" value="UniProtKB-KW"/>
</dbReference>
<dbReference type="InterPro" id="IPR002575">
    <property type="entry name" value="Aminoglycoside_PTrfase"/>
</dbReference>
<protein>
    <submittedName>
        <fullName evidence="2">Phosphotransferase enzyme family protein</fullName>
    </submittedName>
</protein>
<organism evidence="2 3">
    <name type="scientific">Pedobacter rhizosphaerae</name>
    <dbReference type="NCBI Taxonomy" id="390241"/>
    <lineage>
        <taxon>Bacteria</taxon>
        <taxon>Pseudomonadati</taxon>
        <taxon>Bacteroidota</taxon>
        <taxon>Sphingobacteriia</taxon>
        <taxon>Sphingobacteriales</taxon>
        <taxon>Sphingobacteriaceae</taxon>
        <taxon>Pedobacter</taxon>
    </lineage>
</organism>
<keyword evidence="2" id="KW-0808">Transferase</keyword>
<dbReference type="InterPro" id="IPR011009">
    <property type="entry name" value="Kinase-like_dom_sf"/>
</dbReference>
<gene>
    <name evidence="2" type="ORF">SAMN04488023_14814</name>
</gene>
<dbReference type="Proteomes" id="UP000199572">
    <property type="component" value="Unassembled WGS sequence"/>
</dbReference>
<dbReference type="InterPro" id="IPR050249">
    <property type="entry name" value="Pseudomonas-type_ThrB"/>
</dbReference>
<dbReference type="PANTHER" id="PTHR21064">
    <property type="entry name" value="AMINOGLYCOSIDE PHOSPHOTRANSFERASE DOMAIN-CONTAINING PROTEIN-RELATED"/>
    <property type="match status" value="1"/>
</dbReference>
<proteinExistence type="predicted"/>